<reference evidence="2" key="1">
    <citation type="journal article" date="2019" name="Int. J. Syst. Evol. Microbiol.">
        <title>The Global Catalogue of Microorganisms (GCM) 10K type strain sequencing project: providing services to taxonomists for standard genome sequencing and annotation.</title>
        <authorList>
            <consortium name="The Broad Institute Genomics Platform"/>
            <consortium name="The Broad Institute Genome Sequencing Center for Infectious Disease"/>
            <person name="Wu L."/>
            <person name="Ma J."/>
        </authorList>
    </citation>
    <scope>NUCLEOTIDE SEQUENCE [LARGE SCALE GENOMIC DNA]</scope>
    <source>
        <strain evidence="2">DT43</strain>
    </source>
</reference>
<sequence length="171" mass="18712">MLQAKRFIDAEDIEIEDVQETAKALSEEAAASGINHAICAIQDSDKTVGKTLKVSVRWQRLKPGDLEWVTRDQQTVFDLANSGRQTYATPYASTSDATALIHFRCPVGVGKQHDMVASLTAETELTPRSDQQQRREQLTRVANAAAVQLAKEISCLEESKLPTSLGKLTAA</sequence>
<protein>
    <recommendedName>
        <fullName evidence="3">GAF domain-containing protein</fullName>
    </recommendedName>
</protein>
<evidence type="ECO:0000313" key="2">
    <source>
        <dbReference type="Proteomes" id="UP001596012"/>
    </source>
</evidence>
<evidence type="ECO:0000313" key="1">
    <source>
        <dbReference type="EMBL" id="MFC4470019.1"/>
    </source>
</evidence>
<dbReference type="EMBL" id="JBHSFG010000074">
    <property type="protein sequence ID" value="MFC4470019.1"/>
    <property type="molecule type" value="Genomic_DNA"/>
</dbReference>
<keyword evidence="2" id="KW-1185">Reference proteome</keyword>
<dbReference type="Proteomes" id="UP001596012">
    <property type="component" value="Unassembled WGS sequence"/>
</dbReference>
<proteinExistence type="predicted"/>
<accession>A0ABV8YZ32</accession>
<organism evidence="1 2">
    <name type="scientific">Streptomyces xiangluensis</name>
    <dbReference type="NCBI Taxonomy" id="2665720"/>
    <lineage>
        <taxon>Bacteria</taxon>
        <taxon>Bacillati</taxon>
        <taxon>Actinomycetota</taxon>
        <taxon>Actinomycetes</taxon>
        <taxon>Kitasatosporales</taxon>
        <taxon>Streptomycetaceae</taxon>
        <taxon>Streptomyces</taxon>
    </lineage>
</organism>
<gene>
    <name evidence="1" type="ORF">ACFPH6_36915</name>
</gene>
<comment type="caution">
    <text evidence="1">The sequence shown here is derived from an EMBL/GenBank/DDBJ whole genome shotgun (WGS) entry which is preliminary data.</text>
</comment>
<evidence type="ECO:0008006" key="3">
    <source>
        <dbReference type="Google" id="ProtNLM"/>
    </source>
</evidence>
<name>A0ABV8YZ32_9ACTN</name>
<dbReference type="RefSeq" id="WP_386350044.1">
    <property type="nucleotide sequence ID" value="NZ_JBHSFG010000074.1"/>
</dbReference>